<evidence type="ECO:0000313" key="2">
    <source>
        <dbReference type="Proteomes" id="UP000324832"/>
    </source>
</evidence>
<name>A0A5E4R2L5_9NEOP</name>
<keyword evidence="2" id="KW-1185">Reference proteome</keyword>
<reference evidence="1 2" key="1">
    <citation type="submission" date="2017-07" db="EMBL/GenBank/DDBJ databases">
        <authorList>
            <person name="Talla V."/>
            <person name="Backstrom N."/>
        </authorList>
    </citation>
    <scope>NUCLEOTIDE SEQUENCE [LARGE SCALE GENOMIC DNA]</scope>
</reference>
<evidence type="ECO:0000313" key="1">
    <source>
        <dbReference type="EMBL" id="VVD04608.1"/>
    </source>
</evidence>
<dbReference type="EMBL" id="FZQP02006871">
    <property type="protein sequence ID" value="VVD04608.1"/>
    <property type="molecule type" value="Genomic_DNA"/>
</dbReference>
<sequence length="102" mass="11515">MGTMDPLAEVRKIQAVCPDVKVIVKAYDAAGEFVCELIVAKRMEPCQRNTVGRIFEIAIFPIENYELRVSLLEASYLLRNLVPRVECAACLRRISQGSERND</sequence>
<dbReference type="AlphaFoldDB" id="A0A5E4R2L5"/>
<gene>
    <name evidence="1" type="ORF">LSINAPIS_LOCUS14320</name>
</gene>
<protein>
    <submittedName>
        <fullName evidence="1">Uncharacterized protein</fullName>
    </submittedName>
</protein>
<organism evidence="1 2">
    <name type="scientific">Leptidea sinapis</name>
    <dbReference type="NCBI Taxonomy" id="189913"/>
    <lineage>
        <taxon>Eukaryota</taxon>
        <taxon>Metazoa</taxon>
        <taxon>Ecdysozoa</taxon>
        <taxon>Arthropoda</taxon>
        <taxon>Hexapoda</taxon>
        <taxon>Insecta</taxon>
        <taxon>Pterygota</taxon>
        <taxon>Neoptera</taxon>
        <taxon>Endopterygota</taxon>
        <taxon>Lepidoptera</taxon>
        <taxon>Glossata</taxon>
        <taxon>Ditrysia</taxon>
        <taxon>Papilionoidea</taxon>
        <taxon>Pieridae</taxon>
        <taxon>Dismorphiinae</taxon>
        <taxon>Leptidea</taxon>
    </lineage>
</organism>
<proteinExistence type="predicted"/>
<dbReference type="Proteomes" id="UP000324832">
    <property type="component" value="Unassembled WGS sequence"/>
</dbReference>
<accession>A0A5E4R2L5</accession>